<dbReference type="InterPro" id="IPR032675">
    <property type="entry name" value="LRR_dom_sf"/>
</dbReference>
<comment type="caution">
    <text evidence="1">The sequence shown here is derived from an EMBL/GenBank/DDBJ whole genome shotgun (WGS) entry which is preliminary data.</text>
</comment>
<protein>
    <submittedName>
        <fullName evidence="1">Auxin signaling f-box</fullName>
    </submittedName>
</protein>
<dbReference type="OrthoDB" id="423607at2759"/>
<dbReference type="Gene3D" id="3.80.10.10">
    <property type="entry name" value="Ribonuclease Inhibitor"/>
    <property type="match status" value="1"/>
</dbReference>
<organism evidence="1 2">
    <name type="scientific">Thalictrum thalictroides</name>
    <name type="common">Rue-anemone</name>
    <name type="synonym">Anemone thalictroides</name>
    <dbReference type="NCBI Taxonomy" id="46969"/>
    <lineage>
        <taxon>Eukaryota</taxon>
        <taxon>Viridiplantae</taxon>
        <taxon>Streptophyta</taxon>
        <taxon>Embryophyta</taxon>
        <taxon>Tracheophyta</taxon>
        <taxon>Spermatophyta</taxon>
        <taxon>Magnoliopsida</taxon>
        <taxon>Ranunculales</taxon>
        <taxon>Ranunculaceae</taxon>
        <taxon>Thalictroideae</taxon>
        <taxon>Thalictrum</taxon>
    </lineage>
</organism>
<dbReference type="Proteomes" id="UP000554482">
    <property type="component" value="Unassembled WGS sequence"/>
</dbReference>
<proteinExistence type="predicted"/>
<name>A0A7J6W4C1_THATH</name>
<dbReference type="SUPFAM" id="SSF52047">
    <property type="entry name" value="RNI-like"/>
    <property type="match status" value="1"/>
</dbReference>
<keyword evidence="2" id="KW-1185">Reference proteome</keyword>
<dbReference type="EMBL" id="JABWDY010021948">
    <property type="protein sequence ID" value="KAF5192051.1"/>
    <property type="molecule type" value="Genomic_DNA"/>
</dbReference>
<evidence type="ECO:0000313" key="2">
    <source>
        <dbReference type="Proteomes" id="UP000554482"/>
    </source>
</evidence>
<accession>A0A7J6W4C1</accession>
<sequence>MVVTDESLELLSQSFANFKSLVMITCEGFTTDGLAAIATNCRVLRELDLHENVVDDSRLAGVIGLVVSQRTTHLLFP</sequence>
<reference evidence="1 2" key="1">
    <citation type="submission" date="2020-06" db="EMBL/GenBank/DDBJ databases">
        <title>Transcriptomic and genomic resources for Thalictrum thalictroides and T. hernandezii: Facilitating candidate gene discovery in an emerging model plant lineage.</title>
        <authorList>
            <person name="Arias T."/>
            <person name="Riano-Pachon D.M."/>
            <person name="Di Stilio V.S."/>
        </authorList>
    </citation>
    <scope>NUCLEOTIDE SEQUENCE [LARGE SCALE GENOMIC DNA]</scope>
    <source>
        <strain evidence="2">cv. WT478/WT964</strain>
        <tissue evidence="1">Leaves</tissue>
    </source>
</reference>
<gene>
    <name evidence="1" type="ORF">FRX31_018361</name>
</gene>
<dbReference type="AlphaFoldDB" id="A0A7J6W4C1"/>
<evidence type="ECO:0000313" key="1">
    <source>
        <dbReference type="EMBL" id="KAF5192051.1"/>
    </source>
</evidence>